<keyword evidence="1" id="KW-0472">Membrane</keyword>
<dbReference type="PROSITE" id="PS00409">
    <property type="entry name" value="PROKAR_NTER_METHYL"/>
    <property type="match status" value="1"/>
</dbReference>
<keyword evidence="1" id="KW-0812">Transmembrane</keyword>
<keyword evidence="1" id="KW-1133">Transmembrane helix</keyword>
<sequence length="83" mass="9190">MDNLSSTSSFSPTYRKQGFTLIEIMVAISIVAIMTTIALPSLNTFIVKMRVDNEISELQRLLLTARNLAINTGKNTTVCPLAW</sequence>
<reference evidence="2" key="1">
    <citation type="submission" date="2022-01" db="EMBL/GenBank/DDBJ databases">
        <title>Colwellia maritima, isolated from seawater.</title>
        <authorList>
            <person name="Kristyanto S."/>
            <person name="Jung J."/>
            <person name="Jeon C.O."/>
        </authorList>
    </citation>
    <scope>NUCLEOTIDE SEQUENCE</scope>
    <source>
        <strain evidence="2">MSW7</strain>
    </source>
</reference>
<keyword evidence="3" id="KW-1185">Reference proteome</keyword>
<evidence type="ECO:0000256" key="1">
    <source>
        <dbReference type="SAM" id="Phobius"/>
    </source>
</evidence>
<dbReference type="SUPFAM" id="SSF54523">
    <property type="entry name" value="Pili subunits"/>
    <property type="match status" value="1"/>
</dbReference>
<evidence type="ECO:0000313" key="2">
    <source>
        <dbReference type="EMBL" id="MCI2283147.1"/>
    </source>
</evidence>
<comment type="caution">
    <text evidence="2">The sequence shown here is derived from an EMBL/GenBank/DDBJ whole genome shotgun (WGS) entry which is preliminary data.</text>
</comment>
<dbReference type="RefSeq" id="WP_242284373.1">
    <property type="nucleotide sequence ID" value="NZ_JAKKSL010000001.1"/>
</dbReference>
<dbReference type="InterPro" id="IPR045584">
    <property type="entry name" value="Pilin-like"/>
</dbReference>
<evidence type="ECO:0000313" key="3">
    <source>
        <dbReference type="Proteomes" id="UP001139646"/>
    </source>
</evidence>
<dbReference type="Gene3D" id="3.30.700.10">
    <property type="entry name" value="Glycoprotein, Type 4 Pilin"/>
    <property type="match status" value="1"/>
</dbReference>
<protein>
    <submittedName>
        <fullName evidence="2">Prepilin-type N-terminal cleavage/methylation domain-containing protein</fullName>
    </submittedName>
</protein>
<name>A0ABS9WYT4_9GAMM</name>
<dbReference type="NCBIfam" id="TIGR02532">
    <property type="entry name" value="IV_pilin_GFxxxE"/>
    <property type="match status" value="1"/>
</dbReference>
<dbReference type="Proteomes" id="UP001139646">
    <property type="component" value="Unassembled WGS sequence"/>
</dbReference>
<dbReference type="EMBL" id="JAKKSL010000001">
    <property type="protein sequence ID" value="MCI2283147.1"/>
    <property type="molecule type" value="Genomic_DNA"/>
</dbReference>
<gene>
    <name evidence="2" type="ORF">L3081_06745</name>
</gene>
<organism evidence="2 3">
    <name type="scientific">Colwellia maritima</name>
    <dbReference type="NCBI Taxonomy" id="2912588"/>
    <lineage>
        <taxon>Bacteria</taxon>
        <taxon>Pseudomonadati</taxon>
        <taxon>Pseudomonadota</taxon>
        <taxon>Gammaproteobacteria</taxon>
        <taxon>Alteromonadales</taxon>
        <taxon>Colwelliaceae</taxon>
        <taxon>Colwellia</taxon>
    </lineage>
</organism>
<accession>A0ABS9WYT4</accession>
<dbReference type="Pfam" id="PF07963">
    <property type="entry name" value="N_methyl"/>
    <property type="match status" value="1"/>
</dbReference>
<dbReference type="InterPro" id="IPR012902">
    <property type="entry name" value="N_methyl_site"/>
</dbReference>
<proteinExistence type="predicted"/>
<feature type="transmembrane region" description="Helical" evidence="1">
    <location>
        <begin position="20"/>
        <end position="40"/>
    </location>
</feature>